<keyword evidence="2" id="KW-1185">Reference proteome</keyword>
<gene>
    <name evidence="1" type="ORF">BJ970_006823</name>
</gene>
<comment type="caution">
    <text evidence="1">The sequence shown here is derived from an EMBL/GenBank/DDBJ whole genome shotgun (WGS) entry which is preliminary data.</text>
</comment>
<sequence length="39" mass="4453">MLVRVSVWTSRYRTGMERCLDGPTGIEIPMSNEDIAIRV</sequence>
<reference evidence="1 2" key="1">
    <citation type="submission" date="2020-08" db="EMBL/GenBank/DDBJ databases">
        <title>Sequencing the genomes of 1000 actinobacteria strains.</title>
        <authorList>
            <person name="Klenk H.-P."/>
        </authorList>
    </citation>
    <scope>NUCLEOTIDE SEQUENCE [LARGE SCALE GENOMIC DNA]</scope>
    <source>
        <strain evidence="1 2">DSM 45584</strain>
    </source>
</reference>
<dbReference type="EMBL" id="JACHIW010000002">
    <property type="protein sequence ID" value="MBB5159224.1"/>
    <property type="molecule type" value="Genomic_DNA"/>
</dbReference>
<proteinExistence type="predicted"/>
<accession>A0A840QEJ0</accession>
<dbReference type="AlphaFoldDB" id="A0A840QEJ0"/>
<name>A0A840QEJ0_9PSEU</name>
<dbReference type="Proteomes" id="UP000584374">
    <property type="component" value="Unassembled WGS sequence"/>
</dbReference>
<protein>
    <submittedName>
        <fullName evidence="1">Uncharacterized protein</fullName>
    </submittedName>
</protein>
<organism evidence="1 2">
    <name type="scientific">Saccharopolyspora phatthalungensis</name>
    <dbReference type="NCBI Taxonomy" id="664693"/>
    <lineage>
        <taxon>Bacteria</taxon>
        <taxon>Bacillati</taxon>
        <taxon>Actinomycetota</taxon>
        <taxon>Actinomycetes</taxon>
        <taxon>Pseudonocardiales</taxon>
        <taxon>Pseudonocardiaceae</taxon>
        <taxon>Saccharopolyspora</taxon>
    </lineage>
</organism>
<evidence type="ECO:0000313" key="1">
    <source>
        <dbReference type="EMBL" id="MBB5159224.1"/>
    </source>
</evidence>
<evidence type="ECO:0000313" key="2">
    <source>
        <dbReference type="Proteomes" id="UP000584374"/>
    </source>
</evidence>